<feature type="transmembrane region" description="Helical" evidence="1">
    <location>
        <begin position="84"/>
        <end position="108"/>
    </location>
</feature>
<organism evidence="2 3">
    <name type="scientific">Meloidogyne graminicola</name>
    <dbReference type="NCBI Taxonomy" id="189291"/>
    <lineage>
        <taxon>Eukaryota</taxon>
        <taxon>Metazoa</taxon>
        <taxon>Ecdysozoa</taxon>
        <taxon>Nematoda</taxon>
        <taxon>Chromadorea</taxon>
        <taxon>Rhabditida</taxon>
        <taxon>Tylenchina</taxon>
        <taxon>Tylenchomorpha</taxon>
        <taxon>Tylenchoidea</taxon>
        <taxon>Meloidogynidae</taxon>
        <taxon>Meloidogyninae</taxon>
        <taxon>Meloidogyne</taxon>
    </lineage>
</organism>
<reference evidence="2" key="1">
    <citation type="journal article" date="2020" name="Ecol. Evol.">
        <title>Genome structure and content of the rice root-knot nematode (Meloidogyne graminicola).</title>
        <authorList>
            <person name="Phan N.T."/>
            <person name="Danchin E.G.J."/>
            <person name="Klopp C."/>
            <person name="Perfus-Barbeoch L."/>
            <person name="Kozlowski D.K."/>
            <person name="Koutsovoulos G.D."/>
            <person name="Lopez-Roques C."/>
            <person name="Bouchez O."/>
            <person name="Zahm M."/>
            <person name="Besnard G."/>
            <person name="Bellafiore S."/>
        </authorList>
    </citation>
    <scope>NUCLEOTIDE SEQUENCE</scope>
    <source>
        <strain evidence="2">VN-18</strain>
    </source>
</reference>
<evidence type="ECO:0000313" key="3">
    <source>
        <dbReference type="Proteomes" id="UP000605970"/>
    </source>
</evidence>
<dbReference type="OrthoDB" id="5851221at2759"/>
<protein>
    <recommendedName>
        <fullName evidence="4">Transmembrane protein</fullName>
    </recommendedName>
</protein>
<comment type="caution">
    <text evidence="2">The sequence shown here is derived from an EMBL/GenBank/DDBJ whole genome shotgun (WGS) entry which is preliminary data.</text>
</comment>
<gene>
    <name evidence="2" type="ORF">Mgra_00006617</name>
</gene>
<dbReference type="Proteomes" id="UP000605970">
    <property type="component" value="Unassembled WGS sequence"/>
</dbReference>
<accession>A0A8S9ZL20</accession>
<evidence type="ECO:0008006" key="4">
    <source>
        <dbReference type="Google" id="ProtNLM"/>
    </source>
</evidence>
<name>A0A8S9ZL20_9BILA</name>
<evidence type="ECO:0000256" key="1">
    <source>
        <dbReference type="SAM" id="Phobius"/>
    </source>
</evidence>
<proteinExistence type="predicted"/>
<dbReference type="AlphaFoldDB" id="A0A8S9ZL20"/>
<keyword evidence="1" id="KW-1133">Transmembrane helix</keyword>
<feature type="transmembrane region" description="Helical" evidence="1">
    <location>
        <begin position="114"/>
        <end position="137"/>
    </location>
</feature>
<keyword evidence="3" id="KW-1185">Reference proteome</keyword>
<dbReference type="EMBL" id="JABEBT010000066">
    <property type="protein sequence ID" value="KAF7633989.1"/>
    <property type="molecule type" value="Genomic_DNA"/>
</dbReference>
<keyword evidence="1" id="KW-0472">Membrane</keyword>
<sequence length="139" mass="16223">MEKATNSASFPITSEPHKSVVQIILPKNNNKSENLTQCSNLFEWIEEKKKKINFLFRCIIKRRNRRGSNISAIRKQKMREKYTIAIIIEGAVVNWKYADLILVIAFISQIPIRIWAIFVVKGCYDFYLLLNVFVTLAEK</sequence>
<keyword evidence="1" id="KW-0812">Transmembrane</keyword>
<evidence type="ECO:0000313" key="2">
    <source>
        <dbReference type="EMBL" id="KAF7633989.1"/>
    </source>
</evidence>